<feature type="domain" description="PTS EIIA type-2" evidence="6">
    <location>
        <begin position="3"/>
        <end position="147"/>
    </location>
</feature>
<protein>
    <submittedName>
        <fullName evidence="7">PTS lactose transporter subunit IIC</fullName>
    </submittedName>
</protein>
<dbReference type="RefSeq" id="WP_165308400.1">
    <property type="nucleotide sequence ID" value="NZ_SDPL01000758.1"/>
</dbReference>
<dbReference type="Pfam" id="PF00359">
    <property type="entry name" value="PTS_EIIA_2"/>
    <property type="match status" value="1"/>
</dbReference>
<dbReference type="PANTHER" id="PTHR47738">
    <property type="entry name" value="PTS SYSTEM FRUCTOSE-LIKE EIIA COMPONENT-RELATED"/>
    <property type="match status" value="1"/>
</dbReference>
<accession>A0A4Q2J491</accession>
<dbReference type="SUPFAM" id="SSF55804">
    <property type="entry name" value="Phoshotransferase/anion transport protein"/>
    <property type="match status" value="1"/>
</dbReference>
<evidence type="ECO:0000313" key="8">
    <source>
        <dbReference type="Proteomes" id="UP000292881"/>
    </source>
</evidence>
<keyword evidence="4" id="KW-0808">Transferase</keyword>
<dbReference type="InterPro" id="IPR051541">
    <property type="entry name" value="PTS_SugarTrans_NitroReg"/>
</dbReference>
<evidence type="ECO:0000313" key="7">
    <source>
        <dbReference type="EMBL" id="RXZ39123.1"/>
    </source>
</evidence>
<dbReference type="InterPro" id="IPR004715">
    <property type="entry name" value="PTS_IIA_fruc"/>
</dbReference>
<sequence length="173" mass="17350">MSTVIDQRLVTLDEPIGADKAAVIRALADAVVAAGRATDTDALFADAWAREEKDSTGVPGGIAIPHAKSDAVTEPTLAAARLPEGVDFGSFDGPADLVFLIAVPTASTQDHLAVLSTLARSLINEDFVASLRSAPDVPAFVALVEGALQPKEEPAAAPVAAGAAAASAQAAAG</sequence>
<name>A0A4Q2J491_9MICO</name>
<feature type="non-terminal residue" evidence="7">
    <location>
        <position position="173"/>
    </location>
</feature>
<dbReference type="Gene3D" id="3.40.930.10">
    <property type="entry name" value="Mannitol-specific EII, Chain A"/>
    <property type="match status" value="1"/>
</dbReference>
<gene>
    <name evidence="7" type="ORF">ESO86_18110</name>
</gene>
<dbReference type="GO" id="GO:0008982">
    <property type="term" value="F:protein-N(PI)-phosphohistidine-sugar phosphotransferase activity"/>
    <property type="evidence" value="ECO:0007669"/>
    <property type="project" value="InterPro"/>
</dbReference>
<keyword evidence="2" id="KW-0597">Phosphoprotein</keyword>
<dbReference type="GO" id="GO:0016020">
    <property type="term" value="C:membrane"/>
    <property type="evidence" value="ECO:0007669"/>
    <property type="project" value="InterPro"/>
</dbReference>
<dbReference type="GO" id="GO:0009401">
    <property type="term" value="P:phosphoenolpyruvate-dependent sugar phosphotransferase system"/>
    <property type="evidence" value="ECO:0007669"/>
    <property type="project" value="UniProtKB-KW"/>
</dbReference>
<keyword evidence="8" id="KW-1185">Reference proteome</keyword>
<keyword evidence="3" id="KW-0762">Sugar transport</keyword>
<organism evidence="7 8">
    <name type="scientific">Agromyces binzhouensis</name>
    <dbReference type="NCBI Taxonomy" id="1817495"/>
    <lineage>
        <taxon>Bacteria</taxon>
        <taxon>Bacillati</taxon>
        <taxon>Actinomycetota</taxon>
        <taxon>Actinomycetes</taxon>
        <taxon>Micrococcales</taxon>
        <taxon>Microbacteriaceae</taxon>
        <taxon>Agromyces</taxon>
    </lineage>
</organism>
<dbReference type="PROSITE" id="PS51094">
    <property type="entry name" value="PTS_EIIA_TYPE_2"/>
    <property type="match status" value="1"/>
</dbReference>
<keyword evidence="1" id="KW-0813">Transport</keyword>
<reference evidence="7 8" key="1">
    <citation type="submission" date="2019-01" db="EMBL/GenBank/DDBJ databases">
        <authorList>
            <person name="Li J."/>
        </authorList>
    </citation>
    <scope>NUCLEOTIDE SEQUENCE [LARGE SCALE GENOMIC DNA]</scope>
    <source>
        <strain evidence="7 8">CGMCC 4.7180</strain>
    </source>
</reference>
<evidence type="ECO:0000256" key="2">
    <source>
        <dbReference type="ARBA" id="ARBA00022553"/>
    </source>
</evidence>
<keyword evidence="5" id="KW-0598">Phosphotransferase system</keyword>
<comment type="caution">
    <text evidence="7">The sequence shown here is derived from an EMBL/GenBank/DDBJ whole genome shotgun (WGS) entry which is preliminary data.</text>
</comment>
<proteinExistence type="predicted"/>
<evidence type="ECO:0000256" key="1">
    <source>
        <dbReference type="ARBA" id="ARBA00022448"/>
    </source>
</evidence>
<dbReference type="EMBL" id="SDPL01000758">
    <property type="protein sequence ID" value="RXZ39123.1"/>
    <property type="molecule type" value="Genomic_DNA"/>
</dbReference>
<dbReference type="NCBIfam" id="TIGR00848">
    <property type="entry name" value="fruA"/>
    <property type="match status" value="1"/>
</dbReference>
<evidence type="ECO:0000256" key="5">
    <source>
        <dbReference type="ARBA" id="ARBA00022683"/>
    </source>
</evidence>
<evidence type="ECO:0000256" key="3">
    <source>
        <dbReference type="ARBA" id="ARBA00022597"/>
    </source>
</evidence>
<dbReference type="AlphaFoldDB" id="A0A4Q2J491"/>
<evidence type="ECO:0000259" key="6">
    <source>
        <dbReference type="PROSITE" id="PS51094"/>
    </source>
</evidence>
<dbReference type="InterPro" id="IPR016152">
    <property type="entry name" value="PTrfase/Anion_transptr"/>
</dbReference>
<dbReference type="Proteomes" id="UP000292881">
    <property type="component" value="Unassembled WGS sequence"/>
</dbReference>
<dbReference type="CDD" id="cd00211">
    <property type="entry name" value="PTS_IIA_fru"/>
    <property type="match status" value="1"/>
</dbReference>
<dbReference type="InterPro" id="IPR002178">
    <property type="entry name" value="PTS_EIIA_type-2_dom"/>
</dbReference>
<evidence type="ECO:0000256" key="4">
    <source>
        <dbReference type="ARBA" id="ARBA00022679"/>
    </source>
</evidence>